<name>T0ZET8_9ZZZZ</name>
<dbReference type="GO" id="GO:0004657">
    <property type="term" value="F:proline dehydrogenase activity"/>
    <property type="evidence" value="ECO:0007669"/>
    <property type="project" value="InterPro"/>
</dbReference>
<proteinExistence type="predicted"/>
<reference evidence="3" key="1">
    <citation type="submission" date="2013-08" db="EMBL/GenBank/DDBJ databases">
        <authorList>
            <person name="Mendez C."/>
            <person name="Richter M."/>
            <person name="Ferrer M."/>
            <person name="Sanchez J."/>
        </authorList>
    </citation>
    <scope>NUCLEOTIDE SEQUENCE</scope>
</reference>
<accession>T0ZET8</accession>
<dbReference type="InterPro" id="IPR002872">
    <property type="entry name" value="Proline_DH_dom"/>
</dbReference>
<dbReference type="EMBL" id="AUZZ01007346">
    <property type="protein sequence ID" value="EQD42792.1"/>
    <property type="molecule type" value="Genomic_DNA"/>
</dbReference>
<feature type="domain" description="Proline dehydrogenase" evidence="2">
    <location>
        <begin position="24"/>
        <end position="268"/>
    </location>
</feature>
<dbReference type="SUPFAM" id="SSF51730">
    <property type="entry name" value="FAD-linked oxidoreductase"/>
    <property type="match status" value="1"/>
</dbReference>
<organism evidence="3">
    <name type="scientific">mine drainage metagenome</name>
    <dbReference type="NCBI Taxonomy" id="410659"/>
    <lineage>
        <taxon>unclassified sequences</taxon>
        <taxon>metagenomes</taxon>
        <taxon>ecological metagenomes</taxon>
    </lineage>
</organism>
<dbReference type="GO" id="GO:0006562">
    <property type="term" value="P:L-proline catabolic process"/>
    <property type="evidence" value="ECO:0007669"/>
    <property type="project" value="InterPro"/>
</dbReference>
<dbReference type="AlphaFoldDB" id="T0ZET8"/>
<keyword evidence="1 3" id="KW-0560">Oxidoreductase</keyword>
<gene>
    <name evidence="3" type="ORF">B2A_10186</name>
</gene>
<reference evidence="3" key="2">
    <citation type="journal article" date="2014" name="ISME J.">
        <title>Microbial stratification in low pH oxic and suboxic macroscopic growths along an acid mine drainage.</title>
        <authorList>
            <person name="Mendez-Garcia C."/>
            <person name="Mesa V."/>
            <person name="Sprenger R.R."/>
            <person name="Richter M."/>
            <person name="Diez M.S."/>
            <person name="Solano J."/>
            <person name="Bargiela R."/>
            <person name="Golyshina O.V."/>
            <person name="Manteca A."/>
            <person name="Ramos J.L."/>
            <person name="Gallego J.R."/>
            <person name="Llorente I."/>
            <person name="Martins Dos Santos V.A."/>
            <person name="Jensen O.N."/>
            <person name="Pelaez A.I."/>
            <person name="Sanchez J."/>
            <person name="Ferrer M."/>
        </authorList>
    </citation>
    <scope>NUCLEOTIDE SEQUENCE</scope>
</reference>
<dbReference type="PANTHER" id="PTHR13914:SF0">
    <property type="entry name" value="PROLINE DEHYDROGENASE 1, MITOCHONDRIAL"/>
    <property type="match status" value="1"/>
</dbReference>
<dbReference type="Pfam" id="PF01619">
    <property type="entry name" value="Pro_dh"/>
    <property type="match status" value="1"/>
</dbReference>
<evidence type="ECO:0000256" key="1">
    <source>
        <dbReference type="ARBA" id="ARBA00023002"/>
    </source>
</evidence>
<evidence type="ECO:0000259" key="2">
    <source>
        <dbReference type="Pfam" id="PF01619"/>
    </source>
</evidence>
<sequence length="281" mass="32091">NEIAAKVLAGRWIAGTHADDALAVAQAFNHRRIKVLLNDLGEAYTDKGKVKSTVSKYRYLLDRIKSEKLGASLSVKPSQLGLLIDGKLMRREYMGLVKSANERGIFVWLDMEEHNTVDSTIEMYEESLRYGNTGICIQSYLRRSMEDIRRIVKEGGTIRLVKGAYAEPKEIAFQSRSEVTAHFDKLMDYLFKNSRHFMIATHDLNMVNKAVRMEKRHGKQVMLGMLKGIMNENAVRLAESGEEMHIYVPFGTDWAAYSYRRLTEAGHASLILKSLMKRQRI</sequence>
<dbReference type="InterPro" id="IPR015659">
    <property type="entry name" value="Proline_oxidase"/>
</dbReference>
<feature type="non-terminal residue" evidence="3">
    <location>
        <position position="1"/>
    </location>
</feature>
<dbReference type="Gene3D" id="3.20.20.220">
    <property type="match status" value="1"/>
</dbReference>
<evidence type="ECO:0000313" key="3">
    <source>
        <dbReference type="EMBL" id="EQD42792.1"/>
    </source>
</evidence>
<dbReference type="EC" id="1.5.-.-" evidence="3"/>
<dbReference type="InterPro" id="IPR029041">
    <property type="entry name" value="FAD-linked_oxidoreductase-like"/>
</dbReference>
<dbReference type="PANTHER" id="PTHR13914">
    <property type="entry name" value="PROLINE OXIDASE"/>
    <property type="match status" value="1"/>
</dbReference>
<comment type="caution">
    <text evidence="3">The sequence shown here is derived from an EMBL/GenBank/DDBJ whole genome shotgun (WGS) entry which is preliminary data.</text>
</comment>
<protein>
    <submittedName>
        <fullName evidence="3">Proline dehydrogenase</fullName>
        <ecNumber evidence="3">1.5.-.-</ecNumber>
    </submittedName>
</protein>